<dbReference type="InterPro" id="IPR033645">
    <property type="entry name" value="VirB9/CagX/TrbG_C"/>
</dbReference>
<evidence type="ECO:0000256" key="4">
    <source>
        <dbReference type="SAM" id="SignalP"/>
    </source>
</evidence>
<dbReference type="Proteomes" id="UP000639859">
    <property type="component" value="Unassembled WGS sequence"/>
</dbReference>
<sequence length="272" mass="29400">MRTLLPALLAALAPLAAAQADSRIRFVDYDDAVVVRVDGCFGFQTMIEFAPGERIENVGLGDAAQWLVAPNKRADMLFVKPAYRTSHSNMTVSTDKRRYSFELVARPTAACAKGQVVYDLRFRYAADPAADLAGAAPAPPVATEPAMPPPEQRNAAYTFTGAAETVPMRVFDNGQATFFRWSEGTTTPAVYAVAADKSESLVSFTSQGDWLVASQVAPAFVLRRGNAVAVLHNDAYQTPALDAASPQPRAEPAQKRSRLALFSSRKDKSDVR</sequence>
<comment type="similarity">
    <text evidence="1">Belongs to the TrbG/VirB9 family.</text>
</comment>
<dbReference type="EMBL" id="JADWOX010000002">
    <property type="protein sequence ID" value="MBI1682858.1"/>
    <property type="molecule type" value="Genomic_DNA"/>
</dbReference>
<feature type="signal peptide" evidence="4">
    <location>
        <begin position="1"/>
        <end position="18"/>
    </location>
</feature>
<evidence type="ECO:0000256" key="1">
    <source>
        <dbReference type="ARBA" id="ARBA00006135"/>
    </source>
</evidence>
<reference evidence="5 6" key="1">
    <citation type="submission" date="2020-11" db="EMBL/GenBank/DDBJ databases">
        <title>genome sequence of strain KACC 18849.</title>
        <authorList>
            <person name="Gao J."/>
            <person name="Zhang X."/>
        </authorList>
    </citation>
    <scope>NUCLEOTIDE SEQUENCE [LARGE SCALE GENOMIC DNA]</scope>
    <source>
        <strain evidence="5 6">KACC 18849</strain>
    </source>
</reference>
<comment type="caution">
    <text evidence="5">The sequence shown here is derived from an EMBL/GenBank/DDBJ whole genome shotgun (WGS) entry which is preliminary data.</text>
</comment>
<dbReference type="CDD" id="cd06911">
    <property type="entry name" value="VirB9_CagX_TrbG"/>
    <property type="match status" value="1"/>
</dbReference>
<evidence type="ECO:0000313" key="6">
    <source>
        <dbReference type="Proteomes" id="UP000639859"/>
    </source>
</evidence>
<dbReference type="InterPro" id="IPR038161">
    <property type="entry name" value="VirB9/CagX/TrbG_C_sf"/>
</dbReference>
<organism evidence="5 6">
    <name type="scientific">Caulobacter hibisci</name>
    <dbReference type="NCBI Taxonomy" id="2035993"/>
    <lineage>
        <taxon>Bacteria</taxon>
        <taxon>Pseudomonadati</taxon>
        <taxon>Pseudomonadota</taxon>
        <taxon>Alphaproteobacteria</taxon>
        <taxon>Caulobacterales</taxon>
        <taxon>Caulobacteraceae</taxon>
        <taxon>Caulobacter</taxon>
    </lineage>
</organism>
<accession>A0ABS0SVZ4</accession>
<dbReference type="RefSeq" id="WP_198574803.1">
    <property type="nucleotide sequence ID" value="NZ_JADWOX010000002.1"/>
</dbReference>
<feature type="chain" id="PRO_5046109280" evidence="4">
    <location>
        <begin position="19"/>
        <end position="272"/>
    </location>
</feature>
<evidence type="ECO:0000313" key="5">
    <source>
        <dbReference type="EMBL" id="MBI1682858.1"/>
    </source>
</evidence>
<dbReference type="InterPro" id="IPR010258">
    <property type="entry name" value="Conjugal_tfr_TrbG/VirB9/CagX"/>
</dbReference>
<evidence type="ECO:0000256" key="3">
    <source>
        <dbReference type="SAM" id="MobiDB-lite"/>
    </source>
</evidence>
<protein>
    <submittedName>
        <fullName evidence="5">TrbG/VirB9 family P-type conjugative transfer protein</fullName>
    </submittedName>
</protein>
<dbReference type="Pfam" id="PF03524">
    <property type="entry name" value="CagX"/>
    <property type="match status" value="1"/>
</dbReference>
<proteinExistence type="inferred from homology"/>
<gene>
    <name evidence="5" type="ORF">I4Q42_04160</name>
</gene>
<keyword evidence="6" id="KW-1185">Reference proteome</keyword>
<keyword evidence="2 4" id="KW-0732">Signal</keyword>
<name>A0ABS0SVZ4_9CAUL</name>
<dbReference type="Gene3D" id="2.60.40.2500">
    <property type="match status" value="1"/>
</dbReference>
<evidence type="ECO:0000256" key="2">
    <source>
        <dbReference type="ARBA" id="ARBA00022729"/>
    </source>
</evidence>
<feature type="region of interest" description="Disordered" evidence="3">
    <location>
        <begin position="240"/>
        <end position="272"/>
    </location>
</feature>